<evidence type="ECO:0000256" key="1">
    <source>
        <dbReference type="ARBA" id="ARBA00022723"/>
    </source>
</evidence>
<dbReference type="Gene3D" id="3.80.10.10">
    <property type="entry name" value="Ribonuclease Inhibitor"/>
    <property type="match status" value="1"/>
</dbReference>
<gene>
    <name evidence="8" type="primary">LOC113213385</name>
</gene>
<protein>
    <submittedName>
        <fullName evidence="8">Uncharacterized protein LOC113213385</fullName>
    </submittedName>
</protein>
<dbReference type="InterPro" id="IPR052667">
    <property type="entry name" value="E3_ubiquitin-ligase_RING"/>
</dbReference>
<proteinExistence type="predicted"/>
<feature type="domain" description="RING-type" evidence="6">
    <location>
        <begin position="3"/>
        <end position="43"/>
    </location>
</feature>
<dbReference type="PANTHER" id="PTHR47156:SF10">
    <property type="entry name" value="E3 UBIQUITIN-PROTEIN LIGASE TRIM-21-RELATED"/>
    <property type="match status" value="1"/>
</dbReference>
<dbReference type="SUPFAM" id="SSF57850">
    <property type="entry name" value="RING/U-box"/>
    <property type="match status" value="1"/>
</dbReference>
<evidence type="ECO:0000313" key="7">
    <source>
        <dbReference type="Proteomes" id="UP000504606"/>
    </source>
</evidence>
<dbReference type="RefSeq" id="XP_026288218.2">
    <property type="nucleotide sequence ID" value="XM_026432433.2"/>
</dbReference>
<dbReference type="InterPro" id="IPR032675">
    <property type="entry name" value="LRR_dom_sf"/>
</dbReference>
<keyword evidence="1" id="KW-0479">Metal-binding</keyword>
<evidence type="ECO:0000313" key="8">
    <source>
        <dbReference type="RefSeq" id="XP_026288218.2"/>
    </source>
</evidence>
<sequence length="460" mass="50202">MDCSICFEEYNHGERSPKMVPCGHTVCLQCLLRSDKKECPMCRTVFTALPASLPKNFDLLRLIGEQGTARGLRGWCSDCRQAASHRCWNDEHDVLPVKRALTRQLQGVLPQAAGQIEGLQDQCQWEQALQALTLMATESWNLTLQGGDKVLTGTLTLMNKDDPLMKALWVALAVRASLTEVQPTAPPAESASLATRKPPAAARPPPKAEERPSAQRVAPGGPAPPPSARITPTASRECPATGWRKEERNLLRVLDVRDVSQSGPNDMKQEKAAALLSATGVERLVDVCCHMDPEWSLALLCCAAPTVVELKVSRPQRIHLEAVHAMPRLRGLHLTCDGSVGTPELPALPPGHGGLQRLRVSDLPRPTLRSLLRAHAQSLRVLELAVGTAAEQDAWPESCADLHALLAECGLRALQRLVLQRVRCSHKPAACSRQRAEVRCVLPAAEVLCGRCDRVVWESL</sequence>
<dbReference type="SMART" id="SM00184">
    <property type="entry name" value="RING"/>
    <property type="match status" value="1"/>
</dbReference>
<keyword evidence="3" id="KW-0862">Zinc</keyword>
<dbReference type="Pfam" id="PF14634">
    <property type="entry name" value="zf-RING_5"/>
    <property type="match status" value="1"/>
</dbReference>
<dbReference type="PROSITE" id="PS50089">
    <property type="entry name" value="ZF_RING_2"/>
    <property type="match status" value="1"/>
</dbReference>
<dbReference type="PANTHER" id="PTHR47156">
    <property type="entry name" value="PROTEIN CBG20824"/>
    <property type="match status" value="1"/>
</dbReference>
<organism evidence="7 8">
    <name type="scientific">Frankliniella occidentalis</name>
    <name type="common">Western flower thrips</name>
    <name type="synonym">Euthrips occidentalis</name>
    <dbReference type="NCBI Taxonomy" id="133901"/>
    <lineage>
        <taxon>Eukaryota</taxon>
        <taxon>Metazoa</taxon>
        <taxon>Ecdysozoa</taxon>
        <taxon>Arthropoda</taxon>
        <taxon>Hexapoda</taxon>
        <taxon>Insecta</taxon>
        <taxon>Pterygota</taxon>
        <taxon>Neoptera</taxon>
        <taxon>Paraneoptera</taxon>
        <taxon>Thysanoptera</taxon>
        <taxon>Terebrantia</taxon>
        <taxon>Thripoidea</taxon>
        <taxon>Thripidae</taxon>
        <taxon>Frankliniella</taxon>
    </lineage>
</organism>
<evidence type="ECO:0000256" key="3">
    <source>
        <dbReference type="ARBA" id="ARBA00022833"/>
    </source>
</evidence>
<dbReference type="GeneID" id="113213385"/>
<accession>A0A6J1T4I4</accession>
<feature type="region of interest" description="Disordered" evidence="5">
    <location>
        <begin position="181"/>
        <end position="242"/>
    </location>
</feature>
<dbReference type="AlphaFoldDB" id="A0A6J1T4I4"/>
<evidence type="ECO:0000256" key="4">
    <source>
        <dbReference type="PROSITE-ProRule" id="PRU00175"/>
    </source>
</evidence>
<reference evidence="8" key="1">
    <citation type="submission" date="2025-08" db="UniProtKB">
        <authorList>
            <consortium name="RefSeq"/>
        </authorList>
    </citation>
    <scope>IDENTIFICATION</scope>
    <source>
        <tissue evidence="8">Whole organism</tissue>
    </source>
</reference>
<dbReference type="InterPro" id="IPR017907">
    <property type="entry name" value="Znf_RING_CS"/>
</dbReference>
<dbReference type="Gene3D" id="3.30.40.10">
    <property type="entry name" value="Zinc/RING finger domain, C3HC4 (zinc finger)"/>
    <property type="match status" value="1"/>
</dbReference>
<dbReference type="InterPro" id="IPR001841">
    <property type="entry name" value="Znf_RING"/>
</dbReference>
<dbReference type="InterPro" id="IPR013083">
    <property type="entry name" value="Znf_RING/FYVE/PHD"/>
</dbReference>
<dbReference type="KEGG" id="foc:113213385"/>
<dbReference type="GO" id="GO:0008270">
    <property type="term" value="F:zinc ion binding"/>
    <property type="evidence" value="ECO:0007669"/>
    <property type="project" value="UniProtKB-KW"/>
</dbReference>
<keyword evidence="7" id="KW-1185">Reference proteome</keyword>
<dbReference type="OrthoDB" id="264520at2759"/>
<name>A0A6J1T4I4_FRAOC</name>
<evidence type="ECO:0000256" key="2">
    <source>
        <dbReference type="ARBA" id="ARBA00022771"/>
    </source>
</evidence>
<evidence type="ECO:0000256" key="5">
    <source>
        <dbReference type="SAM" id="MobiDB-lite"/>
    </source>
</evidence>
<keyword evidence="2 4" id="KW-0863">Zinc-finger</keyword>
<dbReference type="PROSITE" id="PS00518">
    <property type="entry name" value="ZF_RING_1"/>
    <property type="match status" value="1"/>
</dbReference>
<dbReference type="Proteomes" id="UP000504606">
    <property type="component" value="Unplaced"/>
</dbReference>
<evidence type="ECO:0000259" key="6">
    <source>
        <dbReference type="PROSITE" id="PS50089"/>
    </source>
</evidence>